<dbReference type="PANTHER" id="PTHR46156:SF1">
    <property type="entry name" value="ZINC FINGER CCCH DOMAIN-CONTAINING PROTEIN 3"/>
    <property type="match status" value="1"/>
</dbReference>
<feature type="zinc finger region" description="C3H1-type" evidence="4">
    <location>
        <begin position="25"/>
        <end position="52"/>
    </location>
</feature>
<keyword evidence="1 4" id="KW-0479">Metal-binding</keyword>
<dbReference type="EMBL" id="CAJOBZ010000008">
    <property type="protein sequence ID" value="CAF4822134.1"/>
    <property type="molecule type" value="Genomic_DNA"/>
</dbReference>
<keyword evidence="7" id="KW-1185">Reference proteome</keyword>
<sequence length="133" mass="15360">MPTCYFYLNGICVKDNCPYLHVKLGDQASICKDFLKGYCEKGETCLFKHVKQKISCDAIKFSKNNKECLKLKKNIPIKDKKDQLLDIPSTSSEENTALEDRYFKEAVQEDFKNSDYIKPTRCKLGDLPSYIKL</sequence>
<feature type="domain" description="C3H1-type" evidence="5">
    <location>
        <begin position="25"/>
        <end position="52"/>
    </location>
</feature>
<keyword evidence="2 4" id="KW-0863">Zinc-finger</keyword>
<reference evidence="6" key="1">
    <citation type="submission" date="2021-02" db="EMBL/GenBank/DDBJ databases">
        <authorList>
            <person name="Steward A R."/>
        </authorList>
    </citation>
    <scope>NUCLEOTIDE SEQUENCE</scope>
</reference>
<keyword evidence="3 4" id="KW-0862">Zinc</keyword>
<dbReference type="Pfam" id="PF00642">
    <property type="entry name" value="zf-CCCH"/>
    <property type="match status" value="1"/>
</dbReference>
<dbReference type="OrthoDB" id="3247158at2759"/>
<dbReference type="SUPFAM" id="SSF90229">
    <property type="entry name" value="CCCH zinc finger"/>
    <property type="match status" value="1"/>
</dbReference>
<evidence type="ECO:0000256" key="4">
    <source>
        <dbReference type="PROSITE-ProRule" id="PRU00723"/>
    </source>
</evidence>
<evidence type="ECO:0000256" key="3">
    <source>
        <dbReference type="ARBA" id="ARBA00022833"/>
    </source>
</evidence>
<name>A0A821QCU4_9NEOP</name>
<evidence type="ECO:0000256" key="1">
    <source>
        <dbReference type="ARBA" id="ARBA00022723"/>
    </source>
</evidence>
<dbReference type="AlphaFoldDB" id="A0A821QCU4"/>
<evidence type="ECO:0000313" key="6">
    <source>
        <dbReference type="EMBL" id="CAF4822134.1"/>
    </source>
</evidence>
<dbReference type="GO" id="GO:0005634">
    <property type="term" value="C:nucleus"/>
    <property type="evidence" value="ECO:0007669"/>
    <property type="project" value="TreeGrafter"/>
</dbReference>
<dbReference type="InterPro" id="IPR036855">
    <property type="entry name" value="Znf_CCCH_sf"/>
</dbReference>
<feature type="zinc finger region" description="C3H1-type" evidence="4">
    <location>
        <begin position="1"/>
        <end position="24"/>
    </location>
</feature>
<feature type="domain" description="C3H1-type" evidence="5">
    <location>
        <begin position="1"/>
        <end position="24"/>
    </location>
</feature>
<dbReference type="Proteomes" id="UP000663880">
    <property type="component" value="Unassembled WGS sequence"/>
</dbReference>
<dbReference type="InterPro" id="IPR000571">
    <property type="entry name" value="Znf_CCCH"/>
</dbReference>
<gene>
    <name evidence="6" type="ORF">PMACD_LOCUS4672</name>
</gene>
<accession>A0A821QCU4</accession>
<dbReference type="GO" id="GO:0008270">
    <property type="term" value="F:zinc ion binding"/>
    <property type="evidence" value="ECO:0007669"/>
    <property type="project" value="UniProtKB-KW"/>
</dbReference>
<dbReference type="PANTHER" id="PTHR46156">
    <property type="entry name" value="CCCH ZINGC FINGER"/>
    <property type="match status" value="1"/>
</dbReference>
<dbReference type="PROSITE" id="PS50103">
    <property type="entry name" value="ZF_C3H1"/>
    <property type="match status" value="2"/>
</dbReference>
<evidence type="ECO:0000256" key="2">
    <source>
        <dbReference type="ARBA" id="ARBA00022771"/>
    </source>
</evidence>
<comment type="caution">
    <text evidence="6">The sequence shown here is derived from an EMBL/GenBank/DDBJ whole genome shotgun (WGS) entry which is preliminary data.</text>
</comment>
<evidence type="ECO:0000313" key="7">
    <source>
        <dbReference type="Proteomes" id="UP000663880"/>
    </source>
</evidence>
<proteinExistence type="predicted"/>
<dbReference type="Gene3D" id="4.10.1000.10">
    <property type="entry name" value="Zinc finger, CCCH-type"/>
    <property type="match status" value="1"/>
</dbReference>
<dbReference type="SMART" id="SM00356">
    <property type="entry name" value="ZnF_C3H1"/>
    <property type="match status" value="2"/>
</dbReference>
<evidence type="ECO:0000259" key="5">
    <source>
        <dbReference type="PROSITE" id="PS50103"/>
    </source>
</evidence>
<organism evidence="6 7">
    <name type="scientific">Pieris macdunnoughi</name>
    <dbReference type="NCBI Taxonomy" id="345717"/>
    <lineage>
        <taxon>Eukaryota</taxon>
        <taxon>Metazoa</taxon>
        <taxon>Ecdysozoa</taxon>
        <taxon>Arthropoda</taxon>
        <taxon>Hexapoda</taxon>
        <taxon>Insecta</taxon>
        <taxon>Pterygota</taxon>
        <taxon>Neoptera</taxon>
        <taxon>Endopterygota</taxon>
        <taxon>Lepidoptera</taxon>
        <taxon>Glossata</taxon>
        <taxon>Ditrysia</taxon>
        <taxon>Papilionoidea</taxon>
        <taxon>Pieridae</taxon>
        <taxon>Pierinae</taxon>
        <taxon>Pieris</taxon>
    </lineage>
</organism>
<protein>
    <recommendedName>
        <fullName evidence="5">C3H1-type domain-containing protein</fullName>
    </recommendedName>
</protein>